<name>A0A0A9D309_ARUDO</name>
<organism evidence="2">
    <name type="scientific">Arundo donax</name>
    <name type="common">Giant reed</name>
    <name type="synonym">Donax arundinaceus</name>
    <dbReference type="NCBI Taxonomy" id="35708"/>
    <lineage>
        <taxon>Eukaryota</taxon>
        <taxon>Viridiplantae</taxon>
        <taxon>Streptophyta</taxon>
        <taxon>Embryophyta</taxon>
        <taxon>Tracheophyta</taxon>
        <taxon>Spermatophyta</taxon>
        <taxon>Magnoliopsida</taxon>
        <taxon>Liliopsida</taxon>
        <taxon>Poales</taxon>
        <taxon>Poaceae</taxon>
        <taxon>PACMAD clade</taxon>
        <taxon>Arundinoideae</taxon>
        <taxon>Arundineae</taxon>
        <taxon>Arundo</taxon>
    </lineage>
</organism>
<accession>A0A0A9D309</accession>
<sequence length="41" mass="4314">MISSHLESIAPSPQTRLRLPFSDTSRGRGAGGACPASSWDL</sequence>
<dbReference type="AlphaFoldDB" id="A0A0A9D309"/>
<proteinExistence type="predicted"/>
<evidence type="ECO:0000313" key="2">
    <source>
        <dbReference type="EMBL" id="JAD80045.1"/>
    </source>
</evidence>
<evidence type="ECO:0000256" key="1">
    <source>
        <dbReference type="SAM" id="MobiDB-lite"/>
    </source>
</evidence>
<feature type="region of interest" description="Disordered" evidence="1">
    <location>
        <begin position="1"/>
        <end position="41"/>
    </location>
</feature>
<reference evidence="2" key="2">
    <citation type="journal article" date="2015" name="Data Brief">
        <title>Shoot transcriptome of the giant reed, Arundo donax.</title>
        <authorList>
            <person name="Barrero R.A."/>
            <person name="Guerrero F.D."/>
            <person name="Moolhuijzen P."/>
            <person name="Goolsby J.A."/>
            <person name="Tidwell J."/>
            <person name="Bellgard S.E."/>
            <person name="Bellgard M.I."/>
        </authorList>
    </citation>
    <scope>NUCLEOTIDE SEQUENCE</scope>
    <source>
        <tissue evidence="2">Shoot tissue taken approximately 20 cm above the soil surface</tissue>
    </source>
</reference>
<dbReference type="EMBL" id="GBRH01217850">
    <property type="protein sequence ID" value="JAD80045.1"/>
    <property type="molecule type" value="Transcribed_RNA"/>
</dbReference>
<reference evidence="2" key="1">
    <citation type="submission" date="2014-09" db="EMBL/GenBank/DDBJ databases">
        <authorList>
            <person name="Magalhaes I.L.F."/>
            <person name="Oliveira U."/>
            <person name="Santos F.R."/>
            <person name="Vidigal T.H.D.A."/>
            <person name="Brescovit A.D."/>
            <person name="Santos A.J."/>
        </authorList>
    </citation>
    <scope>NUCLEOTIDE SEQUENCE</scope>
    <source>
        <tissue evidence="2">Shoot tissue taken approximately 20 cm above the soil surface</tissue>
    </source>
</reference>
<feature type="compositionally biased region" description="Polar residues" evidence="1">
    <location>
        <begin position="1"/>
        <end position="15"/>
    </location>
</feature>
<protein>
    <submittedName>
        <fullName evidence="2">Uncharacterized protein</fullName>
    </submittedName>
</protein>